<organism evidence="4 5">
    <name type="scientific">Onchocerca ochengi</name>
    <name type="common">Filarial nematode worm</name>
    <dbReference type="NCBI Taxonomy" id="42157"/>
    <lineage>
        <taxon>Eukaryota</taxon>
        <taxon>Metazoa</taxon>
        <taxon>Ecdysozoa</taxon>
        <taxon>Nematoda</taxon>
        <taxon>Chromadorea</taxon>
        <taxon>Rhabditida</taxon>
        <taxon>Spirurina</taxon>
        <taxon>Spiruromorpha</taxon>
        <taxon>Filarioidea</taxon>
        <taxon>Onchocercidae</taxon>
        <taxon>Onchocerca</taxon>
    </lineage>
</organism>
<keyword evidence="1" id="KW-0443">Lipid metabolism</keyword>
<evidence type="ECO:0000259" key="2">
    <source>
        <dbReference type="PROSITE" id="PS50004"/>
    </source>
</evidence>
<evidence type="ECO:0000313" key="4">
    <source>
        <dbReference type="EMBL" id="VDM97207.1"/>
    </source>
</evidence>
<feature type="domain" description="PI-PLC Y-box" evidence="3">
    <location>
        <begin position="7"/>
        <end position="92"/>
    </location>
</feature>
<dbReference type="SUPFAM" id="SSF51695">
    <property type="entry name" value="PLC-like phosphodiesterases"/>
    <property type="match status" value="1"/>
</dbReference>
<dbReference type="Pfam" id="PF00168">
    <property type="entry name" value="C2"/>
    <property type="match status" value="1"/>
</dbReference>
<evidence type="ECO:0000313" key="5">
    <source>
        <dbReference type="Proteomes" id="UP000271087"/>
    </source>
</evidence>
<dbReference type="InterPro" id="IPR035892">
    <property type="entry name" value="C2_domain_sf"/>
</dbReference>
<dbReference type="PROSITE" id="PS50004">
    <property type="entry name" value="C2"/>
    <property type="match status" value="1"/>
</dbReference>
<dbReference type="OrthoDB" id="269822at2759"/>
<dbReference type="SMART" id="SM00149">
    <property type="entry name" value="PLCYc"/>
    <property type="match status" value="1"/>
</dbReference>
<dbReference type="GO" id="GO:0016042">
    <property type="term" value="P:lipid catabolic process"/>
    <property type="evidence" value="ECO:0007669"/>
    <property type="project" value="UniProtKB-KW"/>
</dbReference>
<dbReference type="PROSITE" id="PS50008">
    <property type="entry name" value="PIPLC_Y_DOMAIN"/>
    <property type="match status" value="1"/>
</dbReference>
<dbReference type="Gene3D" id="2.60.40.150">
    <property type="entry name" value="C2 domain"/>
    <property type="match status" value="1"/>
</dbReference>
<dbReference type="Gene3D" id="3.20.20.190">
    <property type="entry name" value="Phosphatidylinositol (PI) phosphodiesterase"/>
    <property type="match status" value="1"/>
</dbReference>
<gene>
    <name evidence="4" type="ORF">NOO_LOCUS11828</name>
</gene>
<dbReference type="PANTHER" id="PTHR10336">
    <property type="entry name" value="PHOSPHOINOSITIDE-SPECIFIC PHOSPHOLIPASE C FAMILY PROTEIN"/>
    <property type="match status" value="1"/>
</dbReference>
<evidence type="ECO:0000259" key="3">
    <source>
        <dbReference type="PROSITE" id="PS50008"/>
    </source>
</evidence>
<dbReference type="InterPro" id="IPR001711">
    <property type="entry name" value="PLipase_C_Pinositol-sp_Y"/>
</dbReference>
<dbReference type="AlphaFoldDB" id="A0A3P7KJC7"/>
<dbReference type="InterPro" id="IPR000008">
    <property type="entry name" value="C2_dom"/>
</dbReference>
<dbReference type="GO" id="GO:0005886">
    <property type="term" value="C:plasma membrane"/>
    <property type="evidence" value="ECO:0007669"/>
    <property type="project" value="TreeGrafter"/>
</dbReference>
<dbReference type="Pfam" id="PF00387">
    <property type="entry name" value="PI-PLC-Y"/>
    <property type="match status" value="1"/>
</dbReference>
<dbReference type="GO" id="GO:0035556">
    <property type="term" value="P:intracellular signal transduction"/>
    <property type="evidence" value="ECO:0007669"/>
    <property type="project" value="InterPro"/>
</dbReference>
<dbReference type="SUPFAM" id="SSF49562">
    <property type="entry name" value="C2 domain (Calcium/lipid-binding domain, CaLB)"/>
    <property type="match status" value="1"/>
</dbReference>
<reference evidence="4 5" key="1">
    <citation type="submission" date="2018-08" db="EMBL/GenBank/DDBJ databases">
        <authorList>
            <person name="Laetsch R D."/>
            <person name="Stevens L."/>
            <person name="Kumar S."/>
            <person name="Blaxter L. M."/>
        </authorList>
    </citation>
    <scope>NUCLEOTIDE SEQUENCE [LARGE SCALE GENOMIC DNA]</scope>
</reference>
<dbReference type="InterPro" id="IPR017946">
    <property type="entry name" value="PLC-like_Pdiesterase_TIM-brl"/>
</dbReference>
<dbReference type="EC" id="3.1.4.11" evidence="1"/>
<dbReference type="SMART" id="SM00239">
    <property type="entry name" value="C2"/>
    <property type="match status" value="1"/>
</dbReference>
<dbReference type="PANTHER" id="PTHR10336:SF209">
    <property type="entry name" value="PHOSPHOINOSITIDE PHOSPHOLIPASE C"/>
    <property type="match status" value="1"/>
</dbReference>
<keyword evidence="5" id="KW-1185">Reference proteome</keyword>
<sequence>PVNSSVSISETQIRKLMEISEPFTTYTSTHLVKSYPKGLRQDSSNFCPVQSWIFGIQSVALNMQTSGKDLDLNSGLFRINGNCGYVLKPAILIRGLNLPEIAKIVRMKMNILVIRGEYLPKPFSKDGEIIDPYVIVEILGIPADCNKFQTKIINNNGFYPVWNENFKFELRCPEMAMLRLCVNDYDTCSTDDFIGEFSIPVSSIRPG</sequence>
<keyword evidence="1" id="KW-0442">Lipid degradation</keyword>
<proteinExistence type="predicted"/>
<comment type="catalytic activity">
    <reaction evidence="1">
        <text>a 1,2-diacyl-sn-glycero-3-phospho-(1D-myo-inositol-4,5-bisphosphate) + H2O = 1D-myo-inositol 1,4,5-trisphosphate + a 1,2-diacyl-sn-glycerol + H(+)</text>
        <dbReference type="Rhea" id="RHEA:33179"/>
        <dbReference type="ChEBI" id="CHEBI:15377"/>
        <dbReference type="ChEBI" id="CHEBI:15378"/>
        <dbReference type="ChEBI" id="CHEBI:17815"/>
        <dbReference type="ChEBI" id="CHEBI:58456"/>
        <dbReference type="ChEBI" id="CHEBI:203600"/>
        <dbReference type="EC" id="3.1.4.11"/>
    </reaction>
</comment>
<name>A0A3P7KJC7_ONCOC</name>
<dbReference type="InterPro" id="IPR001192">
    <property type="entry name" value="PI-PLC_fam"/>
</dbReference>
<dbReference type="GO" id="GO:0004435">
    <property type="term" value="F:phosphatidylinositol-4,5-bisphosphate phospholipase C activity"/>
    <property type="evidence" value="ECO:0007669"/>
    <property type="project" value="UniProtKB-EC"/>
</dbReference>
<evidence type="ECO:0000256" key="1">
    <source>
        <dbReference type="RuleBase" id="RU361133"/>
    </source>
</evidence>
<accession>A0A3P7KJC7</accession>
<dbReference type="CDD" id="cd00275">
    <property type="entry name" value="C2_PLC_like"/>
    <property type="match status" value="1"/>
</dbReference>
<feature type="non-terminal residue" evidence="4">
    <location>
        <position position="1"/>
    </location>
</feature>
<dbReference type="EMBL" id="UYRW01008895">
    <property type="protein sequence ID" value="VDM97207.1"/>
    <property type="molecule type" value="Genomic_DNA"/>
</dbReference>
<dbReference type="Proteomes" id="UP000271087">
    <property type="component" value="Unassembled WGS sequence"/>
</dbReference>
<dbReference type="PRINTS" id="PR00390">
    <property type="entry name" value="PHPHLIPASEC"/>
</dbReference>
<keyword evidence="1" id="KW-0378">Hydrolase</keyword>
<protein>
    <recommendedName>
        <fullName evidence="1">Phosphoinositide phospholipase C</fullName>
        <ecNumber evidence="1">3.1.4.11</ecNumber>
    </recommendedName>
</protein>
<feature type="domain" description="C2" evidence="2">
    <location>
        <begin position="88"/>
        <end position="207"/>
    </location>
</feature>